<dbReference type="RefSeq" id="WP_009283317.1">
    <property type="nucleotide sequence ID" value="NZ_CAIT01000007.1"/>
</dbReference>
<gene>
    <name evidence="1" type="ORF">BN8_03943</name>
</gene>
<evidence type="ECO:0000313" key="1">
    <source>
        <dbReference type="EMBL" id="CCH54741.1"/>
    </source>
</evidence>
<dbReference type="STRING" id="1185876.BN8_03943"/>
<name>I2GLG5_9BACT</name>
<reference evidence="1 2" key="1">
    <citation type="journal article" date="2012" name="J. Bacteriol.">
        <title>Genome Sequence of the Filamentous Bacterium Fibrisoma limi BUZ 3T.</title>
        <authorList>
            <person name="Filippini M."/>
            <person name="Qi W."/>
            <person name="Jaenicke S."/>
            <person name="Goesmann A."/>
            <person name="Smits T.H."/>
            <person name="Bagheri H.C."/>
        </authorList>
    </citation>
    <scope>NUCLEOTIDE SEQUENCE [LARGE SCALE GENOMIC DNA]</scope>
    <source>
        <strain evidence="2">BUZ 3T</strain>
    </source>
</reference>
<sequence>MDAVNKPLRGMAIVRKLLEVKEQEQKASKENYRSNPEVRAIIDDLKQRNAQRRISR</sequence>
<dbReference type="EMBL" id="CAIT01000007">
    <property type="protein sequence ID" value="CCH54741.1"/>
    <property type="molecule type" value="Genomic_DNA"/>
</dbReference>
<proteinExistence type="predicted"/>
<dbReference type="Proteomes" id="UP000009309">
    <property type="component" value="Unassembled WGS sequence"/>
</dbReference>
<organism evidence="1 2">
    <name type="scientific">Fibrisoma limi BUZ 3</name>
    <dbReference type="NCBI Taxonomy" id="1185876"/>
    <lineage>
        <taxon>Bacteria</taxon>
        <taxon>Pseudomonadati</taxon>
        <taxon>Bacteroidota</taxon>
        <taxon>Cytophagia</taxon>
        <taxon>Cytophagales</taxon>
        <taxon>Spirosomataceae</taxon>
        <taxon>Fibrisoma</taxon>
    </lineage>
</organism>
<evidence type="ECO:0000313" key="2">
    <source>
        <dbReference type="Proteomes" id="UP000009309"/>
    </source>
</evidence>
<dbReference type="AlphaFoldDB" id="I2GLG5"/>
<comment type="caution">
    <text evidence="1">The sequence shown here is derived from an EMBL/GenBank/DDBJ whole genome shotgun (WGS) entry which is preliminary data.</text>
</comment>
<keyword evidence="2" id="KW-1185">Reference proteome</keyword>
<accession>I2GLG5</accession>
<protein>
    <submittedName>
        <fullName evidence="1">Uncharacterized protein</fullName>
    </submittedName>
</protein>
<dbReference type="eggNOG" id="ENOG502ZD1E">
    <property type="taxonomic scope" value="Bacteria"/>
</dbReference>